<feature type="transmembrane region" description="Helical" evidence="8">
    <location>
        <begin position="306"/>
        <end position="321"/>
    </location>
</feature>
<evidence type="ECO:0000256" key="8">
    <source>
        <dbReference type="SAM" id="Phobius"/>
    </source>
</evidence>
<name>A0A343JA88_9CLOT</name>
<evidence type="ECO:0000313" key="10">
    <source>
        <dbReference type="Proteomes" id="UP000264883"/>
    </source>
</evidence>
<keyword evidence="5 8" id="KW-1133">Transmembrane helix</keyword>
<feature type="transmembrane region" description="Helical" evidence="8">
    <location>
        <begin position="116"/>
        <end position="135"/>
    </location>
</feature>
<feature type="transmembrane region" description="Helical" evidence="8">
    <location>
        <begin position="440"/>
        <end position="461"/>
    </location>
</feature>
<evidence type="ECO:0000313" key="9">
    <source>
        <dbReference type="EMBL" id="ASW42446.1"/>
    </source>
</evidence>
<sequence length="469" mass="55005">MVFNSQTFIFLFLPITLIIYFFVGNRFKNYILLITSLIFYAWASVNHTFLLLIYILINYILGILISNFKNNNRNTSKIILTIGVIINLFILFYYKYFDFSIKVTNHLFNTSIPLKYIALPLGISFISFQAISYIVDIYRGDAVVNKNPFYVALYMSLFPKVTSGPIIKYKHIDEQIRNRSITIEKFSYGIERFIFGLAKKVIISDILGNMSDDIFSVLNTGIDTPSSWIAIICYTLQIYFDFSGYSDMAIGLANMFGFNFIENFNYPYISKSIREFWRRWHISLSTWFKEYLYIPLGGNRKGSTRTLINLLIVFFATGIWHGASPNFIIWGFWHGLFMVIERLIKDKDWYKKIPNFIKLILTLFIVMLGWVFFRVNSISEAIKFIAIMFGIKQYDYVSFDYRYFLNTKLIVWIIIGAVLSTPLISNIFKKYKNIKGFELVKTILIGILFIISIIFIVNSTYSPFIYFQF</sequence>
<comment type="similarity">
    <text evidence="2 7">Belongs to the membrane-bound acyltransferase family.</text>
</comment>
<reference evidence="9 10" key="1">
    <citation type="submission" date="2016-08" db="EMBL/GenBank/DDBJ databases">
        <title>Complete Genome Sequence Of The Indigo Reducing Clostridium isatidis DSM15098.</title>
        <authorList>
            <person name="Little G.T."/>
            <person name="Minton N.P."/>
        </authorList>
    </citation>
    <scope>NUCLEOTIDE SEQUENCE [LARGE SCALE GENOMIC DNA]</scope>
    <source>
        <strain evidence="9 10">DSM 15098</strain>
    </source>
</reference>
<dbReference type="InterPro" id="IPR051085">
    <property type="entry name" value="MB_O-acyltransferase"/>
</dbReference>
<evidence type="ECO:0000256" key="4">
    <source>
        <dbReference type="ARBA" id="ARBA00022692"/>
    </source>
</evidence>
<evidence type="ECO:0000256" key="5">
    <source>
        <dbReference type="ARBA" id="ARBA00022989"/>
    </source>
</evidence>
<dbReference type="PANTHER" id="PTHR13285">
    <property type="entry name" value="ACYLTRANSFERASE"/>
    <property type="match status" value="1"/>
</dbReference>
<dbReference type="InterPro" id="IPR024194">
    <property type="entry name" value="Ac/AlaTfrase_AlgI/DltB"/>
</dbReference>
<dbReference type="InterPro" id="IPR004299">
    <property type="entry name" value="MBOAT_fam"/>
</dbReference>
<keyword evidence="7" id="KW-0012">Acyltransferase</keyword>
<dbReference type="KEGG" id="cia:BEN51_02800"/>
<evidence type="ECO:0000256" key="6">
    <source>
        <dbReference type="ARBA" id="ARBA00023136"/>
    </source>
</evidence>
<evidence type="ECO:0000256" key="7">
    <source>
        <dbReference type="PIRNR" id="PIRNR016636"/>
    </source>
</evidence>
<organism evidence="9 10">
    <name type="scientific">Clostridium isatidis</name>
    <dbReference type="NCBI Taxonomy" id="182773"/>
    <lineage>
        <taxon>Bacteria</taxon>
        <taxon>Bacillati</taxon>
        <taxon>Bacillota</taxon>
        <taxon>Clostridia</taxon>
        <taxon>Eubacteriales</taxon>
        <taxon>Clostridiaceae</taxon>
        <taxon>Clostridium</taxon>
    </lineage>
</organism>
<dbReference type="GO" id="GO:0005886">
    <property type="term" value="C:plasma membrane"/>
    <property type="evidence" value="ECO:0007669"/>
    <property type="project" value="UniProtKB-SubCell"/>
</dbReference>
<protein>
    <submittedName>
        <fullName evidence="9">Alginate O-acetyltransferase</fullName>
    </submittedName>
</protein>
<dbReference type="OrthoDB" id="9805788at2"/>
<dbReference type="PANTHER" id="PTHR13285:SF18">
    <property type="entry name" value="PROTEIN-CYSTEINE N-PALMITOYLTRANSFERASE RASP"/>
    <property type="match status" value="1"/>
</dbReference>
<dbReference type="GO" id="GO:0016746">
    <property type="term" value="F:acyltransferase activity"/>
    <property type="evidence" value="ECO:0007669"/>
    <property type="project" value="UniProtKB-KW"/>
</dbReference>
<proteinExistence type="inferred from homology"/>
<feature type="transmembrane region" description="Helical" evidence="8">
    <location>
        <begin position="7"/>
        <end position="24"/>
    </location>
</feature>
<comment type="subcellular location">
    <subcellularLocation>
        <location evidence="1">Cell membrane</location>
        <topology evidence="1">Multi-pass membrane protein</topology>
    </subcellularLocation>
</comment>
<dbReference type="PIRSF" id="PIRSF016636">
    <property type="entry name" value="AlgI_DltB"/>
    <property type="match status" value="1"/>
</dbReference>
<keyword evidence="3 7" id="KW-1003">Cell membrane</keyword>
<evidence type="ECO:0000256" key="1">
    <source>
        <dbReference type="ARBA" id="ARBA00004651"/>
    </source>
</evidence>
<dbReference type="InterPro" id="IPR028362">
    <property type="entry name" value="AlgI"/>
</dbReference>
<dbReference type="GO" id="GO:0042121">
    <property type="term" value="P:alginic acid biosynthetic process"/>
    <property type="evidence" value="ECO:0007669"/>
    <property type="project" value="InterPro"/>
</dbReference>
<gene>
    <name evidence="9" type="ORF">BEN51_02800</name>
</gene>
<dbReference type="EMBL" id="CP016786">
    <property type="protein sequence ID" value="ASW42446.1"/>
    <property type="molecule type" value="Genomic_DNA"/>
</dbReference>
<keyword evidence="10" id="KW-1185">Reference proteome</keyword>
<feature type="transmembrane region" description="Helical" evidence="8">
    <location>
        <begin position="30"/>
        <end position="57"/>
    </location>
</feature>
<feature type="transmembrane region" description="Helical" evidence="8">
    <location>
        <begin position="409"/>
        <end position="428"/>
    </location>
</feature>
<keyword evidence="6 7" id="KW-0472">Membrane</keyword>
<keyword evidence="7 9" id="KW-0808">Transferase</keyword>
<keyword evidence="4 8" id="KW-0812">Transmembrane</keyword>
<accession>A0A343JA88</accession>
<dbReference type="PIRSF" id="PIRSF500217">
    <property type="entry name" value="AlgI"/>
    <property type="match status" value="1"/>
</dbReference>
<evidence type="ECO:0000256" key="3">
    <source>
        <dbReference type="ARBA" id="ARBA00022475"/>
    </source>
</evidence>
<dbReference type="Pfam" id="PF03062">
    <property type="entry name" value="MBOAT"/>
    <property type="match status" value="1"/>
</dbReference>
<dbReference type="Proteomes" id="UP000264883">
    <property type="component" value="Chromosome"/>
</dbReference>
<dbReference type="AlphaFoldDB" id="A0A343JA88"/>
<evidence type="ECO:0000256" key="2">
    <source>
        <dbReference type="ARBA" id="ARBA00010323"/>
    </source>
</evidence>
<feature type="transmembrane region" description="Helical" evidence="8">
    <location>
        <begin position="356"/>
        <end position="373"/>
    </location>
</feature>
<feature type="transmembrane region" description="Helical" evidence="8">
    <location>
        <begin position="78"/>
        <end position="96"/>
    </location>
</feature>